<organism evidence="2 3">
    <name type="scientific">Poecilia latipinna</name>
    <name type="common">sailfin molly</name>
    <dbReference type="NCBI Taxonomy" id="48699"/>
    <lineage>
        <taxon>Eukaryota</taxon>
        <taxon>Metazoa</taxon>
        <taxon>Chordata</taxon>
        <taxon>Craniata</taxon>
        <taxon>Vertebrata</taxon>
        <taxon>Euteleostomi</taxon>
        <taxon>Actinopterygii</taxon>
        <taxon>Neopterygii</taxon>
        <taxon>Teleostei</taxon>
        <taxon>Neoteleostei</taxon>
        <taxon>Acanthomorphata</taxon>
        <taxon>Ovalentaria</taxon>
        <taxon>Atherinomorphae</taxon>
        <taxon>Cyprinodontiformes</taxon>
        <taxon>Poeciliidae</taxon>
        <taxon>Poeciliinae</taxon>
        <taxon>Poecilia</taxon>
    </lineage>
</organism>
<reference evidence="2" key="2">
    <citation type="submission" date="2025-09" db="UniProtKB">
        <authorList>
            <consortium name="Ensembl"/>
        </authorList>
    </citation>
    <scope>IDENTIFICATION</scope>
</reference>
<accession>A0A3B3VYP0</accession>
<proteinExistence type="predicted"/>
<name>A0A3B3VYP0_9TELE</name>
<feature type="compositionally biased region" description="Basic residues" evidence="1">
    <location>
        <begin position="1"/>
        <end position="10"/>
    </location>
</feature>
<dbReference type="Proteomes" id="UP000261500">
    <property type="component" value="Unplaced"/>
</dbReference>
<sequence length="122" mass="13308">MADVHQRRRGHKDDLEHPQADVGDGEGLVIAHVLASRLLRVANIVGLLVAPHELCRRAQYEDAEDEQHCEPHPADHRGVLTQFETVPPAIEPTLEAGQKQTISSGKDEEELCGCAAGHLDSP</sequence>
<keyword evidence="3" id="KW-1185">Reference proteome</keyword>
<dbReference type="Ensembl" id="ENSPLAT00000031185.1">
    <property type="protein sequence ID" value="ENSPLAP00000030161.1"/>
    <property type="gene ID" value="ENSPLAG00000021006.1"/>
</dbReference>
<evidence type="ECO:0000313" key="3">
    <source>
        <dbReference type="Proteomes" id="UP000261500"/>
    </source>
</evidence>
<reference evidence="2" key="1">
    <citation type="submission" date="2025-08" db="UniProtKB">
        <authorList>
            <consortium name="Ensembl"/>
        </authorList>
    </citation>
    <scope>IDENTIFICATION</scope>
</reference>
<feature type="region of interest" description="Disordered" evidence="1">
    <location>
        <begin position="1"/>
        <end position="23"/>
    </location>
</feature>
<dbReference type="STRING" id="48699.ENSPLAP00000030161"/>
<protein>
    <submittedName>
        <fullName evidence="2">Uncharacterized protein</fullName>
    </submittedName>
</protein>
<dbReference type="AlphaFoldDB" id="A0A3B3VYP0"/>
<dbReference type="GeneTree" id="ENSGT01150000287066"/>
<evidence type="ECO:0000256" key="1">
    <source>
        <dbReference type="SAM" id="MobiDB-lite"/>
    </source>
</evidence>
<evidence type="ECO:0000313" key="2">
    <source>
        <dbReference type="Ensembl" id="ENSPLAP00000030161.1"/>
    </source>
</evidence>